<dbReference type="AlphaFoldDB" id="A0A6F9DNG8"/>
<name>A0A6F9DNG8_9ASCI</name>
<keyword evidence="8" id="KW-0256">Endoplasmic reticulum</keyword>
<dbReference type="GO" id="GO:1904423">
    <property type="term" value="C:dehydrodolichyl diphosphate synthase complex"/>
    <property type="evidence" value="ECO:0007669"/>
    <property type="project" value="InterPro"/>
</dbReference>
<evidence type="ECO:0000256" key="9">
    <source>
        <dbReference type="ARBA" id="ARBA00022842"/>
    </source>
</evidence>
<keyword evidence="10" id="KW-1133">Transmembrane helix</keyword>
<keyword evidence="6" id="KW-0808">Transferase</keyword>
<reference evidence="13" key="1">
    <citation type="submission" date="2020-04" db="EMBL/GenBank/DDBJ databases">
        <authorList>
            <person name="Neveu A P."/>
        </authorList>
    </citation>
    <scope>NUCLEOTIDE SEQUENCE</scope>
    <source>
        <tissue evidence="13">Whole embryo</tissue>
    </source>
</reference>
<evidence type="ECO:0000256" key="2">
    <source>
        <dbReference type="ARBA" id="ARBA00004586"/>
    </source>
</evidence>
<evidence type="ECO:0000256" key="10">
    <source>
        <dbReference type="ARBA" id="ARBA00022989"/>
    </source>
</evidence>
<dbReference type="UniPathway" id="UPA00378"/>
<comment type="pathway">
    <text evidence="3">Protein modification; protein glycosylation.</text>
</comment>
<dbReference type="InterPro" id="IPR036424">
    <property type="entry name" value="UPP_synth-like_sf"/>
</dbReference>
<evidence type="ECO:0000256" key="3">
    <source>
        <dbReference type="ARBA" id="ARBA00004922"/>
    </source>
</evidence>
<evidence type="ECO:0000256" key="6">
    <source>
        <dbReference type="ARBA" id="ARBA00022679"/>
    </source>
</evidence>
<evidence type="ECO:0000313" key="13">
    <source>
        <dbReference type="EMBL" id="CAB3264523.1"/>
    </source>
</evidence>
<gene>
    <name evidence="13" type="primary">Nus1</name>
</gene>
<dbReference type="PANTHER" id="PTHR21528">
    <property type="entry name" value="DEHYDRODOLICHYL DIPHOSPHATE SYNTHASE COMPLEX SUBUNIT NUS1"/>
    <property type="match status" value="1"/>
</dbReference>
<evidence type="ECO:0000256" key="12">
    <source>
        <dbReference type="ARBA" id="ARBA00047353"/>
    </source>
</evidence>
<comment type="similarity">
    <text evidence="4">Belongs to the UPP synthase family.</text>
</comment>
<sequence>MFLRQTTMNEWNILLRKTVRNGLTQAESFLFALLRIFIYVVQNVLKLRRIHVVGYFNSIRPFRQIADVSSIAEDAQRLPKVPKHLLLLIDEKNNDHESITNMIVWSFMMGVTNVTIADKKGCLENDLGTIETNFRERCKNPSLQLCSKCVFRLAGKVTDSSVHNVIITSPKTSRQHFLTSVKKTCLQMQRNDALQETLNPDAFSGILDTGKGNISDPCLLIVFGQRFTFHGFDPWSLRLTEITTLPSHCGLSYDSFISAFRKYAKCEQRWGV</sequence>
<dbReference type="GO" id="GO:0045547">
    <property type="term" value="F:ditrans,polycis-polyprenyl diphosphate synthase [(2E,6E)-farnesyl diphosphate specific] activity"/>
    <property type="evidence" value="ECO:0007669"/>
    <property type="project" value="UniProtKB-EC"/>
</dbReference>
<comment type="cofactor">
    <cofactor evidence="1">
        <name>Mg(2+)</name>
        <dbReference type="ChEBI" id="CHEBI:18420"/>
    </cofactor>
</comment>
<keyword evidence="11" id="KW-0472">Membrane</keyword>
<dbReference type="EC" id="2.5.1.87" evidence="5"/>
<protein>
    <recommendedName>
        <fullName evidence="5">ditrans,polycis-polyprenyl diphosphate synthase [(2E,6E)-farnesyldiphosphate specific]</fullName>
        <ecNumber evidence="5">2.5.1.87</ecNumber>
    </recommendedName>
</protein>
<comment type="catalytic activity">
    <reaction evidence="12">
        <text>n isopentenyl diphosphate + (2E,6E)-farnesyl diphosphate = a di-trans,poly-cis-polyprenyl diphosphate + n diphosphate</text>
        <dbReference type="Rhea" id="RHEA:53008"/>
        <dbReference type="Rhea" id="RHEA-COMP:19494"/>
        <dbReference type="ChEBI" id="CHEBI:33019"/>
        <dbReference type="ChEBI" id="CHEBI:128769"/>
        <dbReference type="ChEBI" id="CHEBI:136960"/>
        <dbReference type="ChEBI" id="CHEBI:175763"/>
        <dbReference type="EC" id="2.5.1.87"/>
    </reaction>
</comment>
<evidence type="ECO:0000256" key="4">
    <source>
        <dbReference type="ARBA" id="ARBA00005432"/>
    </source>
</evidence>
<comment type="subcellular location">
    <subcellularLocation>
        <location evidence="2">Endoplasmic reticulum membrane</location>
    </subcellularLocation>
</comment>
<dbReference type="EMBL" id="LR788661">
    <property type="protein sequence ID" value="CAB3264523.1"/>
    <property type="molecule type" value="mRNA"/>
</dbReference>
<accession>A0A6F9DNG8</accession>
<evidence type="ECO:0000256" key="5">
    <source>
        <dbReference type="ARBA" id="ARBA00012596"/>
    </source>
</evidence>
<proteinExistence type="evidence at transcript level"/>
<dbReference type="Gene3D" id="3.40.1180.10">
    <property type="entry name" value="Decaprenyl diphosphate synthase-like"/>
    <property type="match status" value="1"/>
</dbReference>
<keyword evidence="7" id="KW-0812">Transmembrane</keyword>
<dbReference type="InterPro" id="IPR038887">
    <property type="entry name" value="Nus1/NgBR"/>
</dbReference>
<keyword evidence="9" id="KW-0460">Magnesium</keyword>
<evidence type="ECO:0000256" key="11">
    <source>
        <dbReference type="ARBA" id="ARBA00023136"/>
    </source>
</evidence>
<evidence type="ECO:0000256" key="1">
    <source>
        <dbReference type="ARBA" id="ARBA00001946"/>
    </source>
</evidence>
<organism evidence="13">
    <name type="scientific">Phallusia mammillata</name>
    <dbReference type="NCBI Taxonomy" id="59560"/>
    <lineage>
        <taxon>Eukaryota</taxon>
        <taxon>Metazoa</taxon>
        <taxon>Chordata</taxon>
        <taxon>Tunicata</taxon>
        <taxon>Ascidiacea</taxon>
        <taxon>Phlebobranchia</taxon>
        <taxon>Ascidiidae</taxon>
        <taxon>Phallusia</taxon>
    </lineage>
</organism>
<evidence type="ECO:0000256" key="8">
    <source>
        <dbReference type="ARBA" id="ARBA00022824"/>
    </source>
</evidence>
<dbReference type="SUPFAM" id="SSF64005">
    <property type="entry name" value="Undecaprenyl diphosphate synthase"/>
    <property type="match status" value="1"/>
</dbReference>
<evidence type="ECO:0000256" key="7">
    <source>
        <dbReference type="ARBA" id="ARBA00022692"/>
    </source>
</evidence>
<dbReference type="GO" id="GO:0005789">
    <property type="term" value="C:endoplasmic reticulum membrane"/>
    <property type="evidence" value="ECO:0007669"/>
    <property type="project" value="UniProtKB-SubCell"/>
</dbReference>
<dbReference type="PANTHER" id="PTHR21528:SF0">
    <property type="entry name" value="DEHYDRODOLICHYL DIPHOSPHATE SYNTHASE COMPLEX SUBUNIT NUS1"/>
    <property type="match status" value="1"/>
</dbReference>